<dbReference type="Proteomes" id="UP001341281">
    <property type="component" value="Chromosome 05"/>
</dbReference>
<evidence type="ECO:0000313" key="2">
    <source>
        <dbReference type="Proteomes" id="UP001341281"/>
    </source>
</evidence>
<keyword evidence="2" id="KW-1185">Reference proteome</keyword>
<dbReference type="AlphaFoldDB" id="A0AAQ3TK57"/>
<organism evidence="1 2">
    <name type="scientific">Paspalum notatum var. saurae</name>
    <dbReference type="NCBI Taxonomy" id="547442"/>
    <lineage>
        <taxon>Eukaryota</taxon>
        <taxon>Viridiplantae</taxon>
        <taxon>Streptophyta</taxon>
        <taxon>Embryophyta</taxon>
        <taxon>Tracheophyta</taxon>
        <taxon>Spermatophyta</taxon>
        <taxon>Magnoliopsida</taxon>
        <taxon>Liliopsida</taxon>
        <taxon>Poales</taxon>
        <taxon>Poaceae</taxon>
        <taxon>PACMAD clade</taxon>
        <taxon>Panicoideae</taxon>
        <taxon>Andropogonodae</taxon>
        <taxon>Paspaleae</taxon>
        <taxon>Paspalinae</taxon>
        <taxon>Paspalum</taxon>
    </lineage>
</organism>
<dbReference type="EMBL" id="CP144749">
    <property type="protein sequence ID" value="WVZ73475.1"/>
    <property type="molecule type" value="Genomic_DNA"/>
</dbReference>
<protein>
    <submittedName>
        <fullName evidence="1">Uncharacterized protein</fullName>
    </submittedName>
</protein>
<name>A0AAQ3TK57_PASNO</name>
<reference evidence="1 2" key="1">
    <citation type="submission" date="2024-02" db="EMBL/GenBank/DDBJ databases">
        <title>High-quality chromosome-scale genome assembly of Pensacola bahiagrass (Paspalum notatum Flugge var. saurae).</title>
        <authorList>
            <person name="Vega J.M."/>
            <person name="Podio M."/>
            <person name="Orjuela J."/>
            <person name="Siena L.A."/>
            <person name="Pessino S.C."/>
            <person name="Combes M.C."/>
            <person name="Mariac C."/>
            <person name="Albertini E."/>
            <person name="Pupilli F."/>
            <person name="Ortiz J.P.A."/>
            <person name="Leblanc O."/>
        </authorList>
    </citation>
    <scope>NUCLEOTIDE SEQUENCE [LARGE SCALE GENOMIC DNA]</scope>
    <source>
        <strain evidence="1">R1</strain>
        <tissue evidence="1">Leaf</tissue>
    </source>
</reference>
<gene>
    <name evidence="1" type="ORF">U9M48_021776</name>
</gene>
<accession>A0AAQ3TK57</accession>
<evidence type="ECO:0000313" key="1">
    <source>
        <dbReference type="EMBL" id="WVZ73475.1"/>
    </source>
</evidence>
<proteinExistence type="predicted"/>
<sequence length="71" mass="7724">MRIRRMLHGDSLCPLCSSFPSKDLIPAAAFLQIVTYSLDPALFVTGVALECYSSFSSGKKVVQLHTSTTIC</sequence>